<dbReference type="GO" id="GO:0008270">
    <property type="term" value="F:zinc ion binding"/>
    <property type="evidence" value="ECO:0007669"/>
    <property type="project" value="UniProtKB-KW"/>
</dbReference>
<protein>
    <recommendedName>
        <fullName evidence="3">RING-type domain-containing protein</fullName>
    </recommendedName>
</protein>
<dbReference type="InterPro" id="IPR001841">
    <property type="entry name" value="Znf_RING"/>
</dbReference>
<dbReference type="PROSITE" id="PS50096">
    <property type="entry name" value="IQ"/>
    <property type="match status" value="1"/>
</dbReference>
<keyword evidence="1" id="KW-0862">Zinc</keyword>
<evidence type="ECO:0000259" key="3">
    <source>
        <dbReference type="PROSITE" id="PS50089"/>
    </source>
</evidence>
<evidence type="ECO:0000313" key="5">
    <source>
        <dbReference type="Proteomes" id="UP000244005"/>
    </source>
</evidence>
<dbReference type="SMART" id="SM00184">
    <property type="entry name" value="RING"/>
    <property type="match status" value="2"/>
</dbReference>
<sequence length="343" mass="39420">MKRARNRKYSAAITDVANSVAFQDHFMRRFSTWTEQPLFETWEALGSGNSHHRRPRRRSALSLAEHCGIVEGPRPQLTPLEWTKVKELSRQRKDGLNPCPICKEKFQIKEKVLLSCSHVFHRACVLSFEKYSQVQPCCPVCRTTHYEKLVLKNNSIKFKHLCATRIQTAFRGHRTRKVYGPKFRCPTDPQKRRAWFASKLENAVTPILSQMEVDESEVDALCREVDSTIAHAKKIFEAADARGGSGHHQRNNPSSSSLSSVDWHHVVEKALERGESECPICIGKLLRRGAKHKGLAWLSCSHMFHIDCISTFEKFNDDLSEPNTRAKQYLCPVCRSNYKRLDM</sequence>
<dbReference type="Pfam" id="PF00612">
    <property type="entry name" value="IQ"/>
    <property type="match status" value="1"/>
</dbReference>
<dbReference type="EMBL" id="KZ772679">
    <property type="protein sequence ID" value="PTQ47805.1"/>
    <property type="molecule type" value="Genomic_DNA"/>
</dbReference>
<gene>
    <name evidence="4" type="ORF">MARPO_0007s0199</name>
</gene>
<dbReference type="InterPro" id="IPR000048">
    <property type="entry name" value="IQ_motif_EF-hand-BS"/>
</dbReference>
<name>A0A2R6XNX6_MARPO</name>
<dbReference type="PROSITE" id="PS50089">
    <property type="entry name" value="ZF_RING_2"/>
    <property type="match status" value="2"/>
</dbReference>
<organism evidence="4 5">
    <name type="scientific">Marchantia polymorpha</name>
    <name type="common">Common liverwort</name>
    <name type="synonym">Marchantia aquatica</name>
    <dbReference type="NCBI Taxonomy" id="3197"/>
    <lineage>
        <taxon>Eukaryota</taxon>
        <taxon>Viridiplantae</taxon>
        <taxon>Streptophyta</taxon>
        <taxon>Embryophyta</taxon>
        <taxon>Marchantiophyta</taxon>
        <taxon>Marchantiopsida</taxon>
        <taxon>Marchantiidae</taxon>
        <taxon>Marchantiales</taxon>
        <taxon>Marchantiaceae</taxon>
        <taxon>Marchantia</taxon>
    </lineage>
</organism>
<dbReference type="SUPFAM" id="SSF57850">
    <property type="entry name" value="RING/U-box"/>
    <property type="match status" value="2"/>
</dbReference>
<keyword evidence="1" id="KW-0863">Zinc-finger</keyword>
<feature type="domain" description="RING-type" evidence="3">
    <location>
        <begin position="99"/>
        <end position="142"/>
    </location>
</feature>
<feature type="domain" description="RING-type" evidence="3">
    <location>
        <begin position="278"/>
        <end position="335"/>
    </location>
</feature>
<dbReference type="Gene3D" id="3.30.40.10">
    <property type="entry name" value="Zinc/RING finger domain, C3HC4 (zinc finger)"/>
    <property type="match status" value="2"/>
</dbReference>
<evidence type="ECO:0000256" key="2">
    <source>
        <dbReference type="SAM" id="MobiDB-lite"/>
    </source>
</evidence>
<dbReference type="OrthoDB" id="1925533at2759"/>
<keyword evidence="1" id="KW-0479">Metal-binding</keyword>
<proteinExistence type="predicted"/>
<feature type="region of interest" description="Disordered" evidence="2">
    <location>
        <begin position="240"/>
        <end position="259"/>
    </location>
</feature>
<dbReference type="Proteomes" id="UP000244005">
    <property type="component" value="Unassembled WGS sequence"/>
</dbReference>
<accession>A0A2R6XNX6</accession>
<evidence type="ECO:0000256" key="1">
    <source>
        <dbReference type="PROSITE-ProRule" id="PRU00175"/>
    </source>
</evidence>
<dbReference type="InterPro" id="IPR042862">
    <property type="entry name" value="RNF32"/>
</dbReference>
<dbReference type="PANTHER" id="PTHR14991">
    <property type="entry name" value="RING FINGER PROTEIN 32"/>
    <property type="match status" value="1"/>
</dbReference>
<dbReference type="AlphaFoldDB" id="A0A2R6XNX6"/>
<dbReference type="PANTHER" id="PTHR14991:SF0">
    <property type="entry name" value="RING FINGER PROTEIN 32"/>
    <property type="match status" value="1"/>
</dbReference>
<dbReference type="Gramene" id="Mp3g02100.1">
    <property type="protein sequence ID" value="Mp3g02100.1.cds"/>
    <property type="gene ID" value="Mp3g02100"/>
</dbReference>
<keyword evidence="5" id="KW-1185">Reference proteome</keyword>
<reference evidence="5" key="1">
    <citation type="journal article" date="2017" name="Cell">
        <title>Insights into land plant evolution garnered from the Marchantia polymorpha genome.</title>
        <authorList>
            <person name="Bowman J.L."/>
            <person name="Kohchi T."/>
            <person name="Yamato K.T."/>
            <person name="Jenkins J."/>
            <person name="Shu S."/>
            <person name="Ishizaki K."/>
            <person name="Yamaoka S."/>
            <person name="Nishihama R."/>
            <person name="Nakamura Y."/>
            <person name="Berger F."/>
            <person name="Adam C."/>
            <person name="Aki S.S."/>
            <person name="Althoff F."/>
            <person name="Araki T."/>
            <person name="Arteaga-Vazquez M.A."/>
            <person name="Balasubrmanian S."/>
            <person name="Barry K."/>
            <person name="Bauer D."/>
            <person name="Boehm C.R."/>
            <person name="Briginshaw L."/>
            <person name="Caballero-Perez J."/>
            <person name="Catarino B."/>
            <person name="Chen F."/>
            <person name="Chiyoda S."/>
            <person name="Chovatia M."/>
            <person name="Davies K.M."/>
            <person name="Delmans M."/>
            <person name="Demura T."/>
            <person name="Dierschke T."/>
            <person name="Dolan L."/>
            <person name="Dorantes-Acosta A.E."/>
            <person name="Eklund D.M."/>
            <person name="Florent S.N."/>
            <person name="Flores-Sandoval E."/>
            <person name="Fujiyama A."/>
            <person name="Fukuzawa H."/>
            <person name="Galik B."/>
            <person name="Grimanelli D."/>
            <person name="Grimwood J."/>
            <person name="Grossniklaus U."/>
            <person name="Hamada T."/>
            <person name="Haseloff J."/>
            <person name="Hetherington A.J."/>
            <person name="Higo A."/>
            <person name="Hirakawa Y."/>
            <person name="Hundley H.N."/>
            <person name="Ikeda Y."/>
            <person name="Inoue K."/>
            <person name="Inoue S.I."/>
            <person name="Ishida S."/>
            <person name="Jia Q."/>
            <person name="Kakita M."/>
            <person name="Kanazawa T."/>
            <person name="Kawai Y."/>
            <person name="Kawashima T."/>
            <person name="Kennedy M."/>
            <person name="Kinose K."/>
            <person name="Kinoshita T."/>
            <person name="Kohara Y."/>
            <person name="Koide E."/>
            <person name="Komatsu K."/>
            <person name="Kopischke S."/>
            <person name="Kubo M."/>
            <person name="Kyozuka J."/>
            <person name="Lagercrantz U."/>
            <person name="Lin S.S."/>
            <person name="Lindquist E."/>
            <person name="Lipzen A.M."/>
            <person name="Lu C.W."/>
            <person name="De Luna E."/>
            <person name="Martienssen R.A."/>
            <person name="Minamino N."/>
            <person name="Mizutani M."/>
            <person name="Mizutani M."/>
            <person name="Mochizuki N."/>
            <person name="Monte I."/>
            <person name="Mosher R."/>
            <person name="Nagasaki H."/>
            <person name="Nakagami H."/>
            <person name="Naramoto S."/>
            <person name="Nishitani K."/>
            <person name="Ohtani M."/>
            <person name="Okamoto T."/>
            <person name="Okumura M."/>
            <person name="Phillips J."/>
            <person name="Pollak B."/>
            <person name="Reinders A."/>
            <person name="Rovekamp M."/>
            <person name="Sano R."/>
            <person name="Sawa S."/>
            <person name="Schmid M.W."/>
            <person name="Shirakawa M."/>
            <person name="Solano R."/>
            <person name="Spunde A."/>
            <person name="Suetsugu N."/>
            <person name="Sugano S."/>
            <person name="Sugiyama A."/>
            <person name="Sun R."/>
            <person name="Suzuki Y."/>
            <person name="Takenaka M."/>
            <person name="Takezawa D."/>
            <person name="Tomogane H."/>
            <person name="Tsuzuki M."/>
            <person name="Ueda T."/>
            <person name="Umeda M."/>
            <person name="Ward J.M."/>
            <person name="Watanabe Y."/>
            <person name="Yazaki K."/>
            <person name="Yokoyama R."/>
            <person name="Yoshitake Y."/>
            <person name="Yotsui I."/>
            <person name="Zachgo S."/>
            <person name="Schmutz J."/>
        </authorList>
    </citation>
    <scope>NUCLEOTIDE SEQUENCE [LARGE SCALE GENOMIC DNA]</scope>
    <source>
        <strain evidence="5">Tak-1</strain>
    </source>
</reference>
<dbReference type="InterPro" id="IPR013083">
    <property type="entry name" value="Znf_RING/FYVE/PHD"/>
</dbReference>
<dbReference type="Pfam" id="PF13639">
    <property type="entry name" value="zf-RING_2"/>
    <property type="match status" value="1"/>
</dbReference>
<evidence type="ECO:0000313" key="4">
    <source>
        <dbReference type="EMBL" id="PTQ47805.1"/>
    </source>
</evidence>